<organism evidence="12 13">
    <name type="scientific">Pyronema omphalodes (strain CBS 100304)</name>
    <name type="common">Pyronema confluens</name>
    <dbReference type="NCBI Taxonomy" id="1076935"/>
    <lineage>
        <taxon>Eukaryota</taxon>
        <taxon>Fungi</taxon>
        <taxon>Dikarya</taxon>
        <taxon>Ascomycota</taxon>
        <taxon>Pezizomycotina</taxon>
        <taxon>Pezizomycetes</taxon>
        <taxon>Pezizales</taxon>
        <taxon>Pyronemataceae</taxon>
        <taxon>Pyronema</taxon>
    </lineage>
</organism>
<dbReference type="InterPro" id="IPR024964">
    <property type="entry name" value="CTLH/CRA"/>
</dbReference>
<dbReference type="GO" id="GO:0061630">
    <property type="term" value="F:ubiquitin protein ligase activity"/>
    <property type="evidence" value="ECO:0007669"/>
    <property type="project" value="InterPro"/>
</dbReference>
<dbReference type="GO" id="GO:0005634">
    <property type="term" value="C:nucleus"/>
    <property type="evidence" value="ECO:0007669"/>
    <property type="project" value="TreeGrafter"/>
</dbReference>
<dbReference type="AlphaFoldDB" id="U4L3F5"/>
<feature type="zinc finger region" description="RING-Gid-type" evidence="8">
    <location>
        <begin position="322"/>
        <end position="383"/>
    </location>
</feature>
<dbReference type="OMA" id="ANHETAR"/>
<dbReference type="GO" id="GO:0005737">
    <property type="term" value="C:cytoplasm"/>
    <property type="evidence" value="ECO:0007669"/>
    <property type="project" value="UniProtKB-SubCell"/>
</dbReference>
<evidence type="ECO:0000313" key="13">
    <source>
        <dbReference type="Proteomes" id="UP000018144"/>
    </source>
</evidence>
<keyword evidence="9" id="KW-0175">Coiled coil</keyword>
<evidence type="ECO:0000256" key="4">
    <source>
        <dbReference type="ARBA" id="ARBA00022490"/>
    </source>
</evidence>
<gene>
    <name evidence="12" type="ORF">PCON_06435</name>
</gene>
<evidence type="ECO:0000256" key="1">
    <source>
        <dbReference type="ARBA" id="ARBA00002343"/>
    </source>
</evidence>
<dbReference type="SMART" id="SM00667">
    <property type="entry name" value="LisH"/>
    <property type="match status" value="1"/>
</dbReference>
<keyword evidence="13" id="KW-1185">Reference proteome</keyword>
<comment type="similarity">
    <text evidence="3">Belongs to the FYV10 family.</text>
</comment>
<feature type="coiled-coil region" evidence="9">
    <location>
        <begin position="59"/>
        <end position="86"/>
    </location>
</feature>
<comment type="function">
    <text evidence="1">Involved in the proteasome-dependent degradation of fructose-1,6-bisphosphatase.</text>
</comment>
<feature type="domain" description="CTLH" evidence="10">
    <location>
        <begin position="157"/>
        <end position="214"/>
    </location>
</feature>
<evidence type="ECO:0000256" key="7">
    <source>
        <dbReference type="ARBA" id="ARBA00022833"/>
    </source>
</evidence>
<proteinExistence type="inferred from homology"/>
<dbReference type="SMART" id="SM00757">
    <property type="entry name" value="CRA"/>
    <property type="match status" value="1"/>
</dbReference>
<dbReference type="OrthoDB" id="1933455at2759"/>
<dbReference type="PANTHER" id="PTHR12170">
    <property type="entry name" value="MACROPHAGE ERYTHROBLAST ATTACHER-RELATED"/>
    <property type="match status" value="1"/>
</dbReference>
<dbReference type="PROSITE" id="PS50896">
    <property type="entry name" value="LISH"/>
    <property type="match status" value="1"/>
</dbReference>
<evidence type="ECO:0000256" key="8">
    <source>
        <dbReference type="PROSITE-ProRule" id="PRU01215"/>
    </source>
</evidence>
<evidence type="ECO:0000259" key="10">
    <source>
        <dbReference type="PROSITE" id="PS50897"/>
    </source>
</evidence>
<dbReference type="InterPro" id="IPR045098">
    <property type="entry name" value="Fyv10_fam"/>
</dbReference>
<protein>
    <submittedName>
        <fullName evidence="12">Similar to Protein FYV10 acc. no. Q1DTI6</fullName>
    </submittedName>
</protein>
<keyword evidence="4" id="KW-0963">Cytoplasm</keyword>
<keyword evidence="6 8" id="KW-0863">Zinc-finger</keyword>
<evidence type="ECO:0000313" key="12">
    <source>
        <dbReference type="EMBL" id="CCX06848.1"/>
    </source>
</evidence>
<dbReference type="eggNOG" id="KOG0396">
    <property type="taxonomic scope" value="Eukaryota"/>
</dbReference>
<dbReference type="STRING" id="1076935.U4L3F5"/>
<dbReference type="PROSITE" id="PS51867">
    <property type="entry name" value="ZF_RING_GID"/>
    <property type="match status" value="1"/>
</dbReference>
<dbReference type="InterPro" id="IPR006595">
    <property type="entry name" value="CTLH_C"/>
</dbReference>
<dbReference type="InterPro" id="IPR013144">
    <property type="entry name" value="CRA_dom"/>
</dbReference>
<accession>U4L3F5</accession>
<dbReference type="SMART" id="SM00668">
    <property type="entry name" value="CTLH"/>
    <property type="match status" value="1"/>
</dbReference>
<dbReference type="PROSITE" id="PS50897">
    <property type="entry name" value="CTLH"/>
    <property type="match status" value="1"/>
</dbReference>
<evidence type="ECO:0000256" key="3">
    <source>
        <dbReference type="ARBA" id="ARBA00010615"/>
    </source>
</evidence>
<dbReference type="PANTHER" id="PTHR12170:SF2">
    <property type="entry name" value="E3 UBIQUITIN-PROTEIN TRANSFERASE MAEA"/>
    <property type="match status" value="1"/>
</dbReference>
<comment type="subcellular location">
    <subcellularLocation>
        <location evidence="2">Cytoplasm</location>
    </subcellularLocation>
</comment>
<evidence type="ECO:0000256" key="5">
    <source>
        <dbReference type="ARBA" id="ARBA00022723"/>
    </source>
</evidence>
<dbReference type="GO" id="GO:0008270">
    <property type="term" value="F:zinc ion binding"/>
    <property type="evidence" value="ECO:0007669"/>
    <property type="project" value="UniProtKB-KW"/>
</dbReference>
<keyword evidence="7" id="KW-0862">Zinc</keyword>
<dbReference type="GO" id="GO:0043161">
    <property type="term" value="P:proteasome-mediated ubiquitin-dependent protein catabolic process"/>
    <property type="evidence" value="ECO:0007669"/>
    <property type="project" value="InterPro"/>
</dbReference>
<evidence type="ECO:0000256" key="2">
    <source>
        <dbReference type="ARBA" id="ARBA00004496"/>
    </source>
</evidence>
<dbReference type="GO" id="GO:0034657">
    <property type="term" value="C:GID complex"/>
    <property type="evidence" value="ECO:0007669"/>
    <property type="project" value="TreeGrafter"/>
</dbReference>
<dbReference type="EMBL" id="HF935319">
    <property type="protein sequence ID" value="CCX06848.1"/>
    <property type="molecule type" value="Genomic_DNA"/>
</dbReference>
<name>U4L3F5_PYROM</name>
<dbReference type="InterPro" id="IPR006594">
    <property type="entry name" value="LisH"/>
</dbReference>
<evidence type="ECO:0000256" key="6">
    <source>
        <dbReference type="ARBA" id="ARBA00022771"/>
    </source>
</evidence>
<evidence type="ECO:0000259" key="11">
    <source>
        <dbReference type="PROSITE" id="PS51867"/>
    </source>
</evidence>
<keyword evidence="5" id="KW-0479">Metal-binding</keyword>
<feature type="domain" description="RING-Gid-type" evidence="11">
    <location>
        <begin position="322"/>
        <end position="383"/>
    </location>
</feature>
<reference evidence="12 13" key="1">
    <citation type="journal article" date="2013" name="PLoS Genet.">
        <title>The genome and development-dependent transcriptomes of Pyronema confluens: a window into fungal evolution.</title>
        <authorList>
            <person name="Traeger S."/>
            <person name="Altegoer F."/>
            <person name="Freitag M."/>
            <person name="Gabaldon T."/>
            <person name="Kempken F."/>
            <person name="Kumar A."/>
            <person name="Marcet-Houben M."/>
            <person name="Poggeler S."/>
            <person name="Stajich J.E."/>
            <person name="Nowrousian M."/>
        </authorList>
    </citation>
    <scope>NUCLEOTIDE SEQUENCE [LARGE SCALE GENOMIC DNA]</scope>
    <source>
        <strain evidence="13">CBS 100304</strain>
        <tissue evidence="12">Vegetative mycelium</tissue>
    </source>
</reference>
<dbReference type="Proteomes" id="UP000018144">
    <property type="component" value="Unassembled WGS sequence"/>
</dbReference>
<dbReference type="Pfam" id="PF10607">
    <property type="entry name" value="CTLH"/>
    <property type="match status" value="1"/>
</dbReference>
<sequence length="398" mass="45454">MPRRTLYLEYRDESLLRLPYELHRKVFKKAQNTWEREKVATAETIKDLAQKASSGEHSAEDSVKALDAAIAKMQNYKRKVETLHAEEKQLHGHQAKRIAHLQDLYKCPDLMDKSYERWSRKRLDRLLVDYLARHGHLETAKKLAEDRGIIDLVDLEMFMSCARIEESLKNKSTAECLVWCAENKMALRKQKSELEFELRLQDFVDLMRNQKLNEAMNYAKRFLAPHKATHFNAIRQAAGLLAASSRSHLMEHPQYKALYSEDRWSYLAETFIKTHNSLLGLPPGPSIFVALPAGLSALKVSACYPSCPPTTSGPATSNTSLCPICATELKPLAKDLPYAHYARSSMDLDPVVLPNNRIYSEERLHSLAKKLGLPQGMIRDPTTGEDFEQTQVKKVFIM</sequence>
<evidence type="ECO:0000256" key="9">
    <source>
        <dbReference type="SAM" id="Coils"/>
    </source>
</evidence>
<dbReference type="InterPro" id="IPR044063">
    <property type="entry name" value="ZF_RING_GID"/>
</dbReference>